<sequence length="141" mass="15047">MTVYLDTSVLVSALTNEVATERVQRWLAEQDPEDLTISDWVVTEVSSALSIKIRTGQIGMEHRAAALSHFTRLCALSFTILPVAAAHFRTAARLADQHALSLRAGDALHLAIAGDAGATLCTLDRRLADAGTAVGVIARLL</sequence>
<comment type="function">
    <text evidence="5">Toxic component of a toxin-antitoxin (TA) system. An RNase.</text>
</comment>
<dbReference type="CDD" id="cd09874">
    <property type="entry name" value="PIN_MT3492-like"/>
    <property type="match status" value="1"/>
</dbReference>
<feature type="binding site" evidence="5">
    <location>
        <position position="6"/>
    </location>
    <ligand>
        <name>Mg(2+)</name>
        <dbReference type="ChEBI" id="CHEBI:18420"/>
    </ligand>
</feature>
<dbReference type="HAMAP" id="MF_00265">
    <property type="entry name" value="VapC_Nob1"/>
    <property type="match status" value="1"/>
</dbReference>
<keyword evidence="1 5" id="KW-1277">Toxin-antitoxin system</keyword>
<dbReference type="InterPro" id="IPR051619">
    <property type="entry name" value="TypeII_TA_RNase_PINc/VapC"/>
</dbReference>
<evidence type="ECO:0000256" key="1">
    <source>
        <dbReference type="ARBA" id="ARBA00022649"/>
    </source>
</evidence>
<dbReference type="InterPro" id="IPR022907">
    <property type="entry name" value="VapC_family"/>
</dbReference>
<name>A0ABX2TJS0_9PROT</name>
<dbReference type="SUPFAM" id="SSF88723">
    <property type="entry name" value="PIN domain-like"/>
    <property type="match status" value="1"/>
</dbReference>
<dbReference type="PANTHER" id="PTHR35901">
    <property type="entry name" value="RIBONUCLEASE VAPC3"/>
    <property type="match status" value="1"/>
</dbReference>
<gene>
    <name evidence="5" type="primary">vapC</name>
    <name evidence="7" type="ORF">HND93_31635</name>
</gene>
<proteinExistence type="inferred from homology"/>
<dbReference type="Gene3D" id="3.40.50.1010">
    <property type="entry name" value="5'-nuclease"/>
    <property type="match status" value="1"/>
</dbReference>
<comment type="similarity">
    <text evidence="5">Belongs to the PINc/VapC protein family.</text>
</comment>
<dbReference type="InterPro" id="IPR029060">
    <property type="entry name" value="PIN-like_dom_sf"/>
</dbReference>
<evidence type="ECO:0000256" key="4">
    <source>
        <dbReference type="ARBA" id="ARBA00022801"/>
    </source>
</evidence>
<keyword evidence="8" id="KW-1185">Reference proteome</keyword>
<dbReference type="EMBL" id="JABFDB010000038">
    <property type="protein sequence ID" value="NYZ24282.1"/>
    <property type="molecule type" value="Genomic_DNA"/>
</dbReference>
<evidence type="ECO:0000313" key="7">
    <source>
        <dbReference type="EMBL" id="NYZ24282.1"/>
    </source>
</evidence>
<organism evidence="7 8">
    <name type="scientific">Azospirillum oleiclasticum</name>
    <dbReference type="NCBI Taxonomy" id="2735135"/>
    <lineage>
        <taxon>Bacteria</taxon>
        <taxon>Pseudomonadati</taxon>
        <taxon>Pseudomonadota</taxon>
        <taxon>Alphaproteobacteria</taxon>
        <taxon>Rhodospirillales</taxon>
        <taxon>Azospirillaceae</taxon>
        <taxon>Azospirillum</taxon>
    </lineage>
</organism>
<keyword evidence="4 5" id="KW-0378">Hydrolase</keyword>
<dbReference type="PANTHER" id="PTHR35901:SF1">
    <property type="entry name" value="EXONUCLEASE VAPC9"/>
    <property type="match status" value="1"/>
</dbReference>
<dbReference type="InterPro" id="IPR002716">
    <property type="entry name" value="PIN_dom"/>
</dbReference>
<feature type="binding site" evidence="5">
    <location>
        <position position="106"/>
    </location>
    <ligand>
        <name>Mg(2+)</name>
        <dbReference type="ChEBI" id="CHEBI:18420"/>
    </ligand>
</feature>
<evidence type="ECO:0000256" key="2">
    <source>
        <dbReference type="ARBA" id="ARBA00022722"/>
    </source>
</evidence>
<keyword evidence="5" id="KW-0460">Magnesium</keyword>
<evidence type="ECO:0000259" key="6">
    <source>
        <dbReference type="Pfam" id="PF01850"/>
    </source>
</evidence>
<evidence type="ECO:0000313" key="8">
    <source>
        <dbReference type="Proteomes" id="UP000584642"/>
    </source>
</evidence>
<dbReference type="Proteomes" id="UP000584642">
    <property type="component" value="Unassembled WGS sequence"/>
</dbReference>
<comment type="caution">
    <text evidence="7">The sequence shown here is derived from an EMBL/GenBank/DDBJ whole genome shotgun (WGS) entry which is preliminary data.</text>
</comment>
<feature type="domain" description="PIN" evidence="6">
    <location>
        <begin position="3"/>
        <end position="130"/>
    </location>
</feature>
<protein>
    <recommendedName>
        <fullName evidence="5">Ribonuclease VapC</fullName>
        <shortName evidence="5">RNase VapC</shortName>
        <ecNumber evidence="5">3.1.-.-</ecNumber>
    </recommendedName>
    <alternativeName>
        <fullName evidence="5">Toxin VapC</fullName>
    </alternativeName>
</protein>
<comment type="cofactor">
    <cofactor evidence="5">
        <name>Mg(2+)</name>
        <dbReference type="ChEBI" id="CHEBI:18420"/>
    </cofactor>
</comment>
<dbReference type="Pfam" id="PF01850">
    <property type="entry name" value="PIN"/>
    <property type="match status" value="1"/>
</dbReference>
<evidence type="ECO:0000256" key="5">
    <source>
        <dbReference type="HAMAP-Rule" id="MF_00265"/>
    </source>
</evidence>
<reference evidence="7 8" key="1">
    <citation type="submission" date="2020-05" db="EMBL/GenBank/DDBJ databases">
        <title>Azospirillum oleiclasticum sp. nov, a nitrogen-fixing and heavy crude oil-emulsifying bacterium isolated from the crude oil of Yumen Oilfield.</title>
        <authorList>
            <person name="Wu D."/>
            <person name="Cai M."/>
            <person name="Zhang X."/>
        </authorList>
    </citation>
    <scope>NUCLEOTIDE SEQUENCE [LARGE SCALE GENOMIC DNA]</scope>
    <source>
        <strain evidence="7 8">ROY-1-1-2</strain>
    </source>
</reference>
<keyword evidence="5" id="KW-0800">Toxin</keyword>
<dbReference type="EC" id="3.1.-.-" evidence="5"/>
<keyword evidence="3 5" id="KW-0479">Metal-binding</keyword>
<evidence type="ECO:0000256" key="3">
    <source>
        <dbReference type="ARBA" id="ARBA00022723"/>
    </source>
</evidence>
<keyword evidence="2 5" id="KW-0540">Nuclease</keyword>
<accession>A0ABX2TJS0</accession>